<keyword evidence="1" id="KW-0540">Nuclease</keyword>
<proteinExistence type="predicted"/>
<dbReference type="EMBL" id="BK014848">
    <property type="protein sequence ID" value="DAD78612.1"/>
    <property type="molecule type" value="Genomic_DNA"/>
</dbReference>
<name>A0A8S5M8R7_9CAUD</name>
<dbReference type="GO" id="GO:0004519">
    <property type="term" value="F:endonuclease activity"/>
    <property type="evidence" value="ECO:0007669"/>
    <property type="project" value="UniProtKB-KW"/>
</dbReference>
<keyword evidence="1" id="KW-0378">Hydrolase</keyword>
<organism evidence="1">
    <name type="scientific">Siphoviridae sp. ctEYW18</name>
    <dbReference type="NCBI Taxonomy" id="2826208"/>
    <lineage>
        <taxon>Viruses</taxon>
        <taxon>Duplodnaviria</taxon>
        <taxon>Heunggongvirae</taxon>
        <taxon>Uroviricota</taxon>
        <taxon>Caudoviricetes</taxon>
    </lineage>
</organism>
<evidence type="ECO:0000313" key="1">
    <source>
        <dbReference type="EMBL" id="DAD78612.1"/>
    </source>
</evidence>
<keyword evidence="1" id="KW-0255">Endonuclease</keyword>
<accession>A0A8S5M8R7</accession>
<reference evidence="1" key="1">
    <citation type="journal article" date="2021" name="Proc. Natl. Acad. Sci. U.S.A.">
        <title>A Catalog of Tens of Thousands of Viruses from Human Metagenomes Reveals Hidden Associations with Chronic Diseases.</title>
        <authorList>
            <person name="Tisza M.J."/>
            <person name="Buck C.B."/>
        </authorList>
    </citation>
    <scope>NUCLEOTIDE SEQUENCE</scope>
    <source>
        <strain evidence="1">CtEYW18</strain>
    </source>
</reference>
<sequence>MKRIIKCYSELILLPTFRERFEYLKLDGIVGKDTFGFDRWLNQKFYNSSEYKRLRREIIIRDNGCDLGIEDHEILGKIIIHHINPIIVDDIVSRSEFAWNPEYLICVSELTHKAIHYSNIDLLPKPFTPRRPNDTCPWKR</sequence>
<protein>
    <submittedName>
        <fullName evidence="1">HNH endonuclease bacteriophage, HNH Endonuclease, DNA.52A</fullName>
    </submittedName>
</protein>